<dbReference type="RefSeq" id="WP_344954722.1">
    <property type="nucleotide sequence ID" value="NZ_BAAAZG010000047.1"/>
</dbReference>
<proteinExistence type="predicted"/>
<name>A0ABP7WN86_9ACTN</name>
<reference evidence="2" key="1">
    <citation type="journal article" date="2019" name="Int. J. Syst. Evol. Microbiol.">
        <title>The Global Catalogue of Microorganisms (GCM) 10K type strain sequencing project: providing services to taxonomists for standard genome sequencing and annotation.</title>
        <authorList>
            <consortium name="The Broad Institute Genomics Platform"/>
            <consortium name="The Broad Institute Genome Sequencing Center for Infectious Disease"/>
            <person name="Wu L."/>
            <person name="Ma J."/>
        </authorList>
    </citation>
    <scope>NUCLEOTIDE SEQUENCE [LARGE SCALE GENOMIC DNA]</scope>
    <source>
        <strain evidence="2">JCM 16702</strain>
    </source>
</reference>
<dbReference type="EMBL" id="BAAAZG010000047">
    <property type="protein sequence ID" value="GAA4092266.1"/>
    <property type="molecule type" value="Genomic_DNA"/>
</dbReference>
<evidence type="ECO:0000313" key="2">
    <source>
        <dbReference type="Proteomes" id="UP001500683"/>
    </source>
</evidence>
<accession>A0ABP7WN86</accession>
<organism evidence="1 2">
    <name type="scientific">Actinomadura miaoliensis</name>
    <dbReference type="NCBI Taxonomy" id="430685"/>
    <lineage>
        <taxon>Bacteria</taxon>
        <taxon>Bacillati</taxon>
        <taxon>Actinomycetota</taxon>
        <taxon>Actinomycetes</taxon>
        <taxon>Streptosporangiales</taxon>
        <taxon>Thermomonosporaceae</taxon>
        <taxon>Actinomadura</taxon>
    </lineage>
</organism>
<evidence type="ECO:0000313" key="1">
    <source>
        <dbReference type="EMBL" id="GAA4092266.1"/>
    </source>
</evidence>
<dbReference type="Proteomes" id="UP001500683">
    <property type="component" value="Unassembled WGS sequence"/>
</dbReference>
<keyword evidence="2" id="KW-1185">Reference proteome</keyword>
<comment type="caution">
    <text evidence="1">The sequence shown here is derived from an EMBL/GenBank/DDBJ whole genome shotgun (WGS) entry which is preliminary data.</text>
</comment>
<sequence length="72" mass="8058">MDGFERDRLSRFGWARKPPNRMTIEELGQALTFLESCDMTDDPLAHALAAELARRMAARVLWNGNGHTTALG</sequence>
<protein>
    <submittedName>
        <fullName evidence="1">Uncharacterized protein</fullName>
    </submittedName>
</protein>
<gene>
    <name evidence="1" type="ORF">GCM10022214_62270</name>
</gene>